<comment type="subcellular location">
    <subcellularLocation>
        <location evidence="1">Membrane</location>
        <topology evidence="1">Multi-pass membrane protein</topology>
    </subcellularLocation>
</comment>
<evidence type="ECO:0000256" key="2">
    <source>
        <dbReference type="ARBA" id="ARBA00022692"/>
    </source>
</evidence>
<feature type="transmembrane region" description="Helical" evidence="5">
    <location>
        <begin position="114"/>
        <end position="132"/>
    </location>
</feature>
<keyword evidence="3 5" id="KW-1133">Transmembrane helix</keyword>
<feature type="transmembrane region" description="Helical" evidence="5">
    <location>
        <begin position="80"/>
        <end position="102"/>
    </location>
</feature>
<keyword evidence="4 5" id="KW-0472">Membrane</keyword>
<keyword evidence="7" id="KW-1185">Reference proteome</keyword>
<dbReference type="GO" id="GO:0016020">
    <property type="term" value="C:membrane"/>
    <property type="evidence" value="ECO:0007669"/>
    <property type="project" value="UniProtKB-SubCell"/>
</dbReference>
<evidence type="ECO:0000256" key="1">
    <source>
        <dbReference type="ARBA" id="ARBA00004141"/>
    </source>
</evidence>
<evidence type="ECO:0000256" key="3">
    <source>
        <dbReference type="ARBA" id="ARBA00022989"/>
    </source>
</evidence>
<dbReference type="InterPro" id="IPR006603">
    <property type="entry name" value="PQ-loop_rpt"/>
</dbReference>
<dbReference type="AlphaFoldDB" id="A0AAD4KEX7"/>
<name>A0AAD4KEX7_9EURO</name>
<evidence type="ECO:0000256" key="5">
    <source>
        <dbReference type="SAM" id="Phobius"/>
    </source>
</evidence>
<feature type="transmembrane region" description="Helical" evidence="5">
    <location>
        <begin position="152"/>
        <end position="175"/>
    </location>
</feature>
<reference evidence="6" key="1">
    <citation type="submission" date="2021-12" db="EMBL/GenBank/DDBJ databases">
        <title>Convergent genome expansion in fungi linked to evolution of root-endophyte symbiosis.</title>
        <authorList>
            <consortium name="DOE Joint Genome Institute"/>
            <person name="Ke Y.-H."/>
            <person name="Bonito G."/>
            <person name="Liao H.-L."/>
            <person name="Looney B."/>
            <person name="Rojas-Flechas A."/>
            <person name="Nash J."/>
            <person name="Hameed K."/>
            <person name="Schadt C."/>
            <person name="Martin F."/>
            <person name="Crous P.W."/>
            <person name="Miettinen O."/>
            <person name="Magnuson J.K."/>
            <person name="Labbe J."/>
            <person name="Jacobson D."/>
            <person name="Doktycz M.J."/>
            <person name="Veneault-Fourrey C."/>
            <person name="Kuo A."/>
            <person name="Mondo S."/>
            <person name="Calhoun S."/>
            <person name="Riley R."/>
            <person name="Ohm R."/>
            <person name="LaButti K."/>
            <person name="Andreopoulos B."/>
            <person name="Pangilinan J."/>
            <person name="Nolan M."/>
            <person name="Tritt A."/>
            <person name="Clum A."/>
            <person name="Lipzen A."/>
            <person name="Daum C."/>
            <person name="Barry K."/>
            <person name="Grigoriev I.V."/>
            <person name="Vilgalys R."/>
        </authorList>
    </citation>
    <scope>NUCLEOTIDE SEQUENCE</scope>
    <source>
        <strain evidence="6">PMI_201</strain>
    </source>
</reference>
<evidence type="ECO:0000313" key="6">
    <source>
        <dbReference type="EMBL" id="KAH8689502.1"/>
    </source>
</evidence>
<feature type="transmembrane region" description="Helical" evidence="5">
    <location>
        <begin position="231"/>
        <end position="256"/>
    </location>
</feature>
<feature type="transmembrane region" description="Helical" evidence="5">
    <location>
        <begin position="6"/>
        <end position="25"/>
    </location>
</feature>
<dbReference type="EMBL" id="JAJTJA010000015">
    <property type="protein sequence ID" value="KAH8689502.1"/>
    <property type="molecule type" value="Genomic_DNA"/>
</dbReference>
<comment type="caution">
    <text evidence="6">The sequence shown here is derived from an EMBL/GenBank/DDBJ whole genome shotgun (WGS) entry which is preliminary data.</text>
</comment>
<dbReference type="Pfam" id="PF04193">
    <property type="entry name" value="PQ-loop"/>
    <property type="match status" value="1"/>
</dbReference>
<dbReference type="Proteomes" id="UP001201262">
    <property type="component" value="Unassembled WGS sequence"/>
</dbReference>
<organism evidence="6 7">
    <name type="scientific">Talaromyces proteolyticus</name>
    <dbReference type="NCBI Taxonomy" id="1131652"/>
    <lineage>
        <taxon>Eukaryota</taxon>
        <taxon>Fungi</taxon>
        <taxon>Dikarya</taxon>
        <taxon>Ascomycota</taxon>
        <taxon>Pezizomycotina</taxon>
        <taxon>Eurotiomycetes</taxon>
        <taxon>Eurotiomycetidae</taxon>
        <taxon>Eurotiales</taxon>
        <taxon>Trichocomaceae</taxon>
        <taxon>Talaromyces</taxon>
        <taxon>Talaromyces sect. Bacilispori</taxon>
    </lineage>
</organism>
<dbReference type="GeneID" id="70251567"/>
<evidence type="ECO:0000313" key="7">
    <source>
        <dbReference type="Proteomes" id="UP001201262"/>
    </source>
</evidence>
<feature type="transmembrane region" description="Helical" evidence="5">
    <location>
        <begin position="187"/>
        <end position="211"/>
    </location>
</feature>
<evidence type="ECO:0000256" key="4">
    <source>
        <dbReference type="ARBA" id="ARBA00023136"/>
    </source>
</evidence>
<feature type="transmembrane region" description="Helical" evidence="5">
    <location>
        <begin position="37"/>
        <end position="60"/>
    </location>
</feature>
<proteinExistence type="predicted"/>
<gene>
    <name evidence="6" type="ORF">BGW36DRAFT_433501</name>
</gene>
<sequence length="276" mass="31423">MTDSFSKYFPILLPILSLLSFLPQLRHLWIRKDATGISLYYVFYNLISATEQLTITFTALINNTQGSDFFVHDPPTTGDWINLGQVTVVWLLSLFYFLECLYLPSKGSPGRKRFVFGTYAAFLLISLVPAFVNAIRLSRGLEDPDHSWKLSLFLGLHVLFLNWIVMLMGVIAVYCQAREIFSNRLSAQAFSIIGLASQAVVFIVVAITLTFRLPFPYDMFDMLRISAWVSWYQMVGWIIFDNAIFAVGQAAILWLVTRHSGWSLATSDEIQPLLHD</sequence>
<dbReference type="RefSeq" id="XP_046065856.1">
    <property type="nucleotide sequence ID" value="XM_046221280.1"/>
</dbReference>
<protein>
    <submittedName>
        <fullName evidence="6">Uncharacterized protein</fullName>
    </submittedName>
</protein>
<accession>A0AAD4KEX7</accession>
<keyword evidence="2 5" id="KW-0812">Transmembrane</keyword>